<reference evidence="2" key="1">
    <citation type="journal article" date="2019" name="Int. J. Syst. Evol. Microbiol.">
        <title>The Global Catalogue of Microorganisms (GCM) 10K type strain sequencing project: providing services to taxonomists for standard genome sequencing and annotation.</title>
        <authorList>
            <consortium name="The Broad Institute Genomics Platform"/>
            <consortium name="The Broad Institute Genome Sequencing Center for Infectious Disease"/>
            <person name="Wu L."/>
            <person name="Ma J."/>
        </authorList>
    </citation>
    <scope>NUCLEOTIDE SEQUENCE [LARGE SCALE GENOMIC DNA]</scope>
    <source>
        <strain evidence="2">JCM 17926</strain>
    </source>
</reference>
<evidence type="ECO:0008006" key="3">
    <source>
        <dbReference type="Google" id="ProtNLM"/>
    </source>
</evidence>
<proteinExistence type="predicted"/>
<dbReference type="Proteomes" id="UP001500552">
    <property type="component" value="Unassembled WGS sequence"/>
</dbReference>
<comment type="caution">
    <text evidence="1">The sequence shown here is derived from an EMBL/GenBank/DDBJ whole genome shotgun (WGS) entry which is preliminary data.</text>
</comment>
<keyword evidence="2" id="KW-1185">Reference proteome</keyword>
<accession>A0ABP8LVE6</accession>
<organism evidence="1 2">
    <name type="scientific">Pontibacter saemangeumensis</name>
    <dbReference type="NCBI Taxonomy" id="1084525"/>
    <lineage>
        <taxon>Bacteria</taxon>
        <taxon>Pseudomonadati</taxon>
        <taxon>Bacteroidota</taxon>
        <taxon>Cytophagia</taxon>
        <taxon>Cytophagales</taxon>
        <taxon>Hymenobacteraceae</taxon>
        <taxon>Pontibacter</taxon>
    </lineage>
</organism>
<dbReference type="EMBL" id="BAABHC010000015">
    <property type="protein sequence ID" value="GAA4435491.1"/>
    <property type="molecule type" value="Genomic_DNA"/>
</dbReference>
<gene>
    <name evidence="1" type="ORF">GCM10023188_27530</name>
</gene>
<protein>
    <recommendedName>
        <fullName evidence="3">Tc toxin complex TcA C-terminal TcB-binding domain-containing protein</fullName>
    </recommendedName>
</protein>
<name>A0ABP8LVE6_9BACT</name>
<sequence>MGLGSAGCLSFDYNILKALSSKAFLQSNINPVLMSNVIALDPEKERIKAAVAMHTYIYARTLQAGNNWFEQRETARELEDFIKNNKVLLESDAYSVLPNITPYAATQKMEKWCSIGNTGFSAAVTGATSFPAIIGVTGPITPLVGLGLGVMSLGLEPACKKAGALALDGRSLQDLMLPGGPPEQDLRLMGFIAHSQLEKLNKLVPNSKHIQLGKEAFNMYFNLPKEPTIEDYAERLPEQIKKIVELSNNRNKTEINKTIESYFTTLSTKTDELIKQTQVEQRLRYRQKLQSDIAHLNAEMTGGIQLFSFIINNTSGGSAAAEFESMASSVTQVFLASISFANGFIGPLGFAGALANGLGLFFSSPQQNGFSAALKNIIQGIEAIEHKLVLLSEQIASMERSMNVQLHYLSRDLKLGISAIEARLIELERSQRIAERTLLDKAIGDDMNNMGTTHSDVREWLASSNRNSRMGKYKVSLDSYFNLATQIASSFWFAGKEPVELQEGLVHEIELQHRFDRMVGLIPTLSQLTGKPLDNSISVPLANPVLWAEATQAYLGARMASPRVRIEEDKVRLPELLNTGIGVQKSIKHITNPEIVDSLLSKWLESMTGLAEVPTNRYIRKLNKELSHESPDVPVTRPKDIKDNGYPKEKTNFSYAISGSVLDIVFQALSSFDDPSFSKPYTTVDYNFKEAGEKHKTDRDYFQQFSHMYPYTTSHIPSPSKHYGEDMRHIYVKDDPFEQLLKKGIVEFKDVKPIKKAGGFLALLSHESKIIIKQGPKKDQEFAEGRFKILNRIMEDGQELRIQGIQIYRQVNGKLVGGYKKVSQSIMFPSLENDGYGYVTTKEDTYSFLYEAAKLLREENDLPILKASLHNFYESYLLKLTKERQLPPLNLFGRVLQASLGFTLWRREERPEFSIAPTLHDIPGLFTWDDISDHVRNYTLKDYDPDKGRAEQILNSLYKKFLTDMQKFYSLPRHLSNRKSIYLVDETLRRLAAYTALQKISG</sequence>
<evidence type="ECO:0000313" key="2">
    <source>
        <dbReference type="Proteomes" id="UP001500552"/>
    </source>
</evidence>
<evidence type="ECO:0000313" key="1">
    <source>
        <dbReference type="EMBL" id="GAA4435491.1"/>
    </source>
</evidence>